<keyword evidence="1" id="KW-0328">Glycosyltransferase</keyword>
<dbReference type="Pfam" id="PF13579">
    <property type="entry name" value="Glyco_trans_4_4"/>
    <property type="match status" value="1"/>
</dbReference>
<dbReference type="Pfam" id="PF00534">
    <property type="entry name" value="Glycos_transf_1"/>
    <property type="match status" value="1"/>
</dbReference>
<evidence type="ECO:0000256" key="2">
    <source>
        <dbReference type="ARBA" id="ARBA00022679"/>
    </source>
</evidence>
<feature type="domain" description="Glycosyltransferase subfamily 4-like N-terminal" evidence="4">
    <location>
        <begin position="22"/>
        <end position="172"/>
    </location>
</feature>
<reference evidence="5 6" key="1">
    <citation type="submission" date="2017-09" db="EMBL/GenBank/DDBJ databases">
        <title>Bacterial strain isolated from the female urinary microbiota.</title>
        <authorList>
            <person name="Thomas-White K."/>
            <person name="Kumar N."/>
            <person name="Forster S."/>
            <person name="Putonti C."/>
            <person name="Lawley T."/>
            <person name="Wolfe A.J."/>
        </authorList>
    </citation>
    <scope>NUCLEOTIDE SEQUENCE [LARGE SCALE GENOMIC DNA]</scope>
    <source>
        <strain evidence="5 6">UMB0744</strain>
    </source>
</reference>
<protein>
    <recommendedName>
        <fullName evidence="7">Glycosyltransferase family 4 protein</fullName>
    </recommendedName>
</protein>
<proteinExistence type="predicted"/>
<evidence type="ECO:0000256" key="1">
    <source>
        <dbReference type="ARBA" id="ARBA00022676"/>
    </source>
</evidence>
<dbReference type="InterPro" id="IPR028098">
    <property type="entry name" value="Glyco_trans_4-like_N"/>
</dbReference>
<organism evidence="5 6">
    <name type="scientific">Varibaculum cambriense</name>
    <dbReference type="NCBI Taxonomy" id="184870"/>
    <lineage>
        <taxon>Bacteria</taxon>
        <taxon>Bacillati</taxon>
        <taxon>Actinomycetota</taxon>
        <taxon>Actinomycetes</taxon>
        <taxon>Actinomycetales</taxon>
        <taxon>Actinomycetaceae</taxon>
        <taxon>Varibaculum</taxon>
    </lineage>
</organism>
<dbReference type="Proteomes" id="UP000243201">
    <property type="component" value="Unassembled WGS sequence"/>
</dbReference>
<evidence type="ECO:0000259" key="3">
    <source>
        <dbReference type="Pfam" id="PF00534"/>
    </source>
</evidence>
<dbReference type="Gene3D" id="3.40.50.2000">
    <property type="entry name" value="Glycogen Phosphorylase B"/>
    <property type="match status" value="2"/>
</dbReference>
<gene>
    <name evidence="5" type="ORF">CJ240_06110</name>
</gene>
<dbReference type="PANTHER" id="PTHR12526:SF630">
    <property type="entry name" value="GLYCOSYLTRANSFERASE"/>
    <property type="match status" value="1"/>
</dbReference>
<keyword evidence="6" id="KW-1185">Reference proteome</keyword>
<dbReference type="PANTHER" id="PTHR12526">
    <property type="entry name" value="GLYCOSYLTRANSFERASE"/>
    <property type="match status" value="1"/>
</dbReference>
<comment type="caution">
    <text evidence="5">The sequence shown here is derived from an EMBL/GenBank/DDBJ whole genome shotgun (WGS) entry which is preliminary data.</text>
</comment>
<evidence type="ECO:0000259" key="4">
    <source>
        <dbReference type="Pfam" id="PF13579"/>
    </source>
</evidence>
<accession>A0ABX4UNR3</accession>
<sequence>MRVLWVPSWYPTADNPANGSFFAEQVEMLRACGMDVRVAVTTSATTHEIKQLESLKPLSIPDGCSLAVPVIPRSIVPGDTAIARLAANKIATFFNGQNWKPDVVHAHSVFPAILIARQLARVWKVPFGITEHRPSTLTINPQGFRYKAIREAVTKAAFRFTVSGDMASALATFYHSKPFIPCRLPAASNFFHQDLYRGTSTKFTFGHASSLDSNKCPANIIKAFSQLETTKACELRMAGGTSTEVEELTALTESLGVSEQVLLLGQQPRELMPKFMSELDCFILASERESGGVVMAEAGACGTPCISTATPGGKFYITKENGSLVPIGDIASLKNAMQHHLDLGKPSLKLRAAIREQARDTCSPHAFAKFHSNCYQQVTKA</sequence>
<evidence type="ECO:0008006" key="7">
    <source>
        <dbReference type="Google" id="ProtNLM"/>
    </source>
</evidence>
<name>A0ABX4UNR3_9ACTO</name>
<dbReference type="EMBL" id="PNGC01000002">
    <property type="protein sequence ID" value="PMB89336.1"/>
    <property type="molecule type" value="Genomic_DNA"/>
</dbReference>
<evidence type="ECO:0000313" key="5">
    <source>
        <dbReference type="EMBL" id="PMB89336.1"/>
    </source>
</evidence>
<dbReference type="InterPro" id="IPR001296">
    <property type="entry name" value="Glyco_trans_1"/>
</dbReference>
<dbReference type="RefSeq" id="WP_102184368.1">
    <property type="nucleotide sequence ID" value="NZ_PNGC01000002.1"/>
</dbReference>
<evidence type="ECO:0000313" key="6">
    <source>
        <dbReference type="Proteomes" id="UP000243201"/>
    </source>
</evidence>
<keyword evidence="2" id="KW-0808">Transferase</keyword>
<dbReference type="SUPFAM" id="SSF53756">
    <property type="entry name" value="UDP-Glycosyltransferase/glycogen phosphorylase"/>
    <property type="match status" value="1"/>
</dbReference>
<feature type="domain" description="Glycosyl transferase family 1" evidence="3">
    <location>
        <begin position="201"/>
        <end position="360"/>
    </location>
</feature>